<dbReference type="RefSeq" id="WP_111214001.1">
    <property type="nucleotide sequence ID" value="NZ_POTY01000064.1"/>
</dbReference>
<feature type="transmembrane region" description="Helical" evidence="1">
    <location>
        <begin position="156"/>
        <end position="179"/>
    </location>
</feature>
<dbReference type="OrthoDB" id="4775568at2"/>
<keyword evidence="1" id="KW-0472">Membrane</keyword>
<organism evidence="2 3">
    <name type="scientific">Micromonospora craterilacus</name>
    <dbReference type="NCBI Taxonomy" id="1655439"/>
    <lineage>
        <taxon>Bacteria</taxon>
        <taxon>Bacillati</taxon>
        <taxon>Actinomycetota</taxon>
        <taxon>Actinomycetes</taxon>
        <taxon>Micromonosporales</taxon>
        <taxon>Micromonosporaceae</taxon>
        <taxon>Micromonospora</taxon>
    </lineage>
</organism>
<dbReference type="Proteomes" id="UP000248924">
    <property type="component" value="Unassembled WGS sequence"/>
</dbReference>
<feature type="transmembrane region" description="Helical" evidence="1">
    <location>
        <begin position="223"/>
        <end position="247"/>
    </location>
</feature>
<keyword evidence="1" id="KW-0812">Transmembrane</keyword>
<keyword evidence="1" id="KW-1133">Transmembrane helix</keyword>
<feature type="transmembrane region" description="Helical" evidence="1">
    <location>
        <begin position="185"/>
        <end position="203"/>
    </location>
</feature>
<dbReference type="EMBL" id="POTY01000064">
    <property type="protein sequence ID" value="PZG18900.1"/>
    <property type="molecule type" value="Genomic_DNA"/>
</dbReference>
<comment type="caution">
    <text evidence="2">The sequence shown here is derived from an EMBL/GenBank/DDBJ whole genome shotgun (WGS) entry which is preliminary data.</text>
</comment>
<sequence>MVLLGLRWGLPLLWLVWAGLAWWSAPREVPAEQLERDAAAGRVVTAQRADGWTDEWPSFWGARTPPRVSQTGWLAVWTLQNGQVRYADIGPFVGPGPDFDTVFDDDSDESVPDADEVGFDDAGVTYPGSALDYEWVSLRGVTWGGEQGLAYRLSQAAVLAAAVIGLVWLAMVVGGPVPAAGTRWFWFWIGLLPLGLGVLMFWFRERRFVGHPEWQGRGDRSGWLGFGCLVFGGIALSLVLAGARALLGGFLVPG</sequence>
<dbReference type="AlphaFoldDB" id="A0A2W2EZ99"/>
<evidence type="ECO:0000256" key="1">
    <source>
        <dbReference type="SAM" id="Phobius"/>
    </source>
</evidence>
<reference evidence="2 3" key="1">
    <citation type="submission" date="2018-01" db="EMBL/GenBank/DDBJ databases">
        <title>Draft genome sequence of Jishengella sp. NA12.</title>
        <authorList>
            <person name="Sahin N."/>
            <person name="Ay H."/>
            <person name="Saygin H."/>
        </authorList>
    </citation>
    <scope>NUCLEOTIDE SEQUENCE [LARGE SCALE GENOMIC DNA]</scope>
    <source>
        <strain evidence="2 3">NA12</strain>
    </source>
</reference>
<feature type="transmembrane region" description="Helical" evidence="1">
    <location>
        <begin position="6"/>
        <end position="25"/>
    </location>
</feature>
<proteinExistence type="predicted"/>
<accession>A0A2W2EZ99</accession>
<name>A0A2W2EZ99_9ACTN</name>
<keyword evidence="3" id="KW-1185">Reference proteome</keyword>
<gene>
    <name evidence="2" type="ORF">C1I95_12635</name>
</gene>
<evidence type="ECO:0000313" key="3">
    <source>
        <dbReference type="Proteomes" id="UP000248924"/>
    </source>
</evidence>
<protein>
    <submittedName>
        <fullName evidence="2">Uncharacterized protein</fullName>
    </submittedName>
</protein>
<evidence type="ECO:0000313" key="2">
    <source>
        <dbReference type="EMBL" id="PZG18900.1"/>
    </source>
</evidence>